<comment type="caution">
    <text evidence="5">The sequence shown here is derived from an EMBL/GenBank/DDBJ whole genome shotgun (WGS) entry which is preliminary data.</text>
</comment>
<protein>
    <recommendedName>
        <fullName evidence="4">Zinc finger CHC2-type domain-containing protein</fullName>
    </recommendedName>
</protein>
<reference evidence="5" key="2">
    <citation type="journal article" date="2021" name="PeerJ">
        <title>Extensive microbial diversity within the chicken gut microbiome revealed by metagenomics and culture.</title>
        <authorList>
            <person name="Gilroy R."/>
            <person name="Ravi A."/>
            <person name="Getino M."/>
            <person name="Pursley I."/>
            <person name="Horton D.L."/>
            <person name="Alikhan N.F."/>
            <person name="Baker D."/>
            <person name="Gharbi K."/>
            <person name="Hall N."/>
            <person name="Watson M."/>
            <person name="Adriaenssens E.M."/>
            <person name="Foster-Nyarko E."/>
            <person name="Jarju S."/>
            <person name="Secka A."/>
            <person name="Antonio M."/>
            <person name="Oren A."/>
            <person name="Chaudhuri R.R."/>
            <person name="La Ragione R."/>
            <person name="Hildebrand F."/>
            <person name="Pallen M.J."/>
        </authorList>
    </citation>
    <scope>NUCLEOTIDE SEQUENCE</scope>
    <source>
        <strain evidence="5">D5-748</strain>
    </source>
</reference>
<reference evidence="5" key="1">
    <citation type="submission" date="2020-10" db="EMBL/GenBank/DDBJ databases">
        <authorList>
            <person name="Gilroy R."/>
        </authorList>
    </citation>
    <scope>NUCLEOTIDE SEQUENCE</scope>
    <source>
        <strain evidence="5">D5-748</strain>
    </source>
</reference>
<name>A0A9D9ECU8_9BACT</name>
<dbReference type="GO" id="GO:0006269">
    <property type="term" value="P:DNA replication, synthesis of primer"/>
    <property type="evidence" value="ECO:0007669"/>
    <property type="project" value="TreeGrafter"/>
</dbReference>
<keyword evidence="1" id="KW-0479">Metal-binding</keyword>
<evidence type="ECO:0000256" key="2">
    <source>
        <dbReference type="ARBA" id="ARBA00022771"/>
    </source>
</evidence>
<dbReference type="Gene3D" id="3.90.580.10">
    <property type="entry name" value="Zinc finger, CHC2-type domain"/>
    <property type="match status" value="1"/>
</dbReference>
<evidence type="ECO:0000313" key="6">
    <source>
        <dbReference type="Proteomes" id="UP000823619"/>
    </source>
</evidence>
<dbReference type="Proteomes" id="UP000823619">
    <property type="component" value="Unassembled WGS sequence"/>
</dbReference>
<sequence length="231" mass="26380">MPAFTEEEKRILLQTPIELILSHFGKATEHRRGNMFYSPFRDECTPSFHVNPNNNTWYDFGTGEGGGIIDIVTRLAGCSRSQAYDFLASMRKDFVALSKYSHPKEKGKASRIDIISSRSGFRNRSLISYAEERGISLETLESFCTEVIYSIDGIRGRQFYAIGFRNDSGGYVLRSRFTKKCTSNDLSTLKCIPENDRSSVAVFEGFFDFLSLPLINRVMYSRPQFAHVLWK</sequence>
<accession>A0A9D9ECU8</accession>
<keyword evidence="3" id="KW-0862">Zinc</keyword>
<gene>
    <name evidence="5" type="ORF">IAC23_08210</name>
</gene>
<dbReference type="Pfam" id="PF01807">
    <property type="entry name" value="Zn_ribbon_DnaG"/>
    <property type="match status" value="1"/>
</dbReference>
<dbReference type="GO" id="GO:0005737">
    <property type="term" value="C:cytoplasm"/>
    <property type="evidence" value="ECO:0007669"/>
    <property type="project" value="TreeGrafter"/>
</dbReference>
<organism evidence="5 6">
    <name type="scientific">Candidatus Cryptobacteroides merdavium</name>
    <dbReference type="NCBI Taxonomy" id="2840769"/>
    <lineage>
        <taxon>Bacteria</taxon>
        <taxon>Pseudomonadati</taxon>
        <taxon>Bacteroidota</taxon>
        <taxon>Bacteroidia</taxon>
        <taxon>Bacteroidales</taxon>
        <taxon>Candidatus Cryptobacteroides</taxon>
    </lineage>
</organism>
<dbReference type="SMART" id="SM00400">
    <property type="entry name" value="ZnF_CHCC"/>
    <property type="match status" value="1"/>
</dbReference>
<proteinExistence type="predicted"/>
<feature type="domain" description="Zinc finger CHC2-type" evidence="4">
    <location>
        <begin position="37"/>
        <end position="88"/>
    </location>
</feature>
<dbReference type="PANTHER" id="PTHR30313:SF2">
    <property type="entry name" value="DNA PRIMASE"/>
    <property type="match status" value="1"/>
</dbReference>
<dbReference type="PANTHER" id="PTHR30313">
    <property type="entry name" value="DNA PRIMASE"/>
    <property type="match status" value="1"/>
</dbReference>
<dbReference type="AlphaFoldDB" id="A0A9D9ECU8"/>
<dbReference type="InterPro" id="IPR002694">
    <property type="entry name" value="Znf_CHC2"/>
</dbReference>
<evidence type="ECO:0000313" key="5">
    <source>
        <dbReference type="EMBL" id="MBO8445656.1"/>
    </source>
</evidence>
<evidence type="ECO:0000256" key="1">
    <source>
        <dbReference type="ARBA" id="ARBA00022723"/>
    </source>
</evidence>
<dbReference type="EMBL" id="JADIMO010000101">
    <property type="protein sequence ID" value="MBO8445656.1"/>
    <property type="molecule type" value="Genomic_DNA"/>
</dbReference>
<dbReference type="InterPro" id="IPR050219">
    <property type="entry name" value="DnaG_primase"/>
</dbReference>
<dbReference type="GO" id="GO:0008270">
    <property type="term" value="F:zinc ion binding"/>
    <property type="evidence" value="ECO:0007669"/>
    <property type="project" value="UniProtKB-KW"/>
</dbReference>
<keyword evidence="2" id="KW-0863">Zinc-finger</keyword>
<evidence type="ECO:0000259" key="4">
    <source>
        <dbReference type="SMART" id="SM00400"/>
    </source>
</evidence>
<dbReference type="GO" id="GO:0003899">
    <property type="term" value="F:DNA-directed RNA polymerase activity"/>
    <property type="evidence" value="ECO:0007669"/>
    <property type="project" value="InterPro"/>
</dbReference>
<dbReference type="SUPFAM" id="SSF57783">
    <property type="entry name" value="Zinc beta-ribbon"/>
    <property type="match status" value="1"/>
</dbReference>
<dbReference type="InterPro" id="IPR036977">
    <property type="entry name" value="DNA_primase_Znf_CHC2"/>
</dbReference>
<evidence type="ECO:0000256" key="3">
    <source>
        <dbReference type="ARBA" id="ARBA00022833"/>
    </source>
</evidence>
<dbReference type="GO" id="GO:0003677">
    <property type="term" value="F:DNA binding"/>
    <property type="evidence" value="ECO:0007669"/>
    <property type="project" value="InterPro"/>
</dbReference>